<name>A0A2A4TAU4_9DELT</name>
<dbReference type="Pfam" id="PF00482">
    <property type="entry name" value="T2SSF"/>
    <property type="match status" value="2"/>
</dbReference>
<evidence type="ECO:0000256" key="10">
    <source>
        <dbReference type="SAM" id="Phobius"/>
    </source>
</evidence>
<feature type="transmembrane region" description="Helical" evidence="10">
    <location>
        <begin position="381"/>
        <end position="400"/>
    </location>
</feature>
<evidence type="ECO:0000256" key="1">
    <source>
        <dbReference type="ARBA" id="ARBA00004429"/>
    </source>
</evidence>
<dbReference type="PROSITE" id="PS00874">
    <property type="entry name" value="T2SP_F"/>
    <property type="match status" value="1"/>
</dbReference>
<sequence length="406" mass="45299">MALYEYRAIEKNGKNRKGKIDAGSLKQATSTLQSQGLYILSIGAAKGRSASARQKEKKSTTAAIPSKVITGFTRQFAILVSTGIPYDKSLEILVEEGEHPEFQHVLSALRAQVLEGSSLAGAMASHPRLFSKMYVAMVRAGEAGGTLAKVLEQIARVREEEEELKAKIQSAMIYPVIMVFMGLGIVVFMISFILPKIVPIFQQFNVQLPLPTRIVMFASDLIVQHWLTVLILLAGSFLAGRRFFLTRAGRKLWDQSLLKIPVLGKVVRKITVFRFTQTMGTMLESGVELKQALEIVKYALGNRVFEDTFDQVILDITRKGMDLSQALRKSEIFPVTVIQMIRVGEESSQLEKMLNQISIILEKEVKQTVEKAVALLEPVMILWMAAMVGFIVLAIMMPMFEMNQLI</sequence>
<dbReference type="GO" id="GO:0005886">
    <property type="term" value="C:plasma membrane"/>
    <property type="evidence" value="ECO:0007669"/>
    <property type="project" value="UniProtKB-SubCell"/>
</dbReference>
<evidence type="ECO:0000256" key="4">
    <source>
        <dbReference type="ARBA" id="ARBA00022475"/>
    </source>
</evidence>
<gene>
    <name evidence="12" type="ORF">COB67_01555</name>
</gene>
<reference evidence="13" key="1">
    <citation type="submission" date="2017-08" db="EMBL/GenBank/DDBJ databases">
        <title>A dynamic microbial community with high functional redundancy inhabits the cold, oxic subseafloor aquifer.</title>
        <authorList>
            <person name="Tully B.J."/>
            <person name="Wheat C.G."/>
            <person name="Glazer B.T."/>
            <person name="Huber J.A."/>
        </authorList>
    </citation>
    <scope>NUCLEOTIDE SEQUENCE [LARGE SCALE GENOMIC DNA]</scope>
</reference>
<dbReference type="InterPro" id="IPR018076">
    <property type="entry name" value="T2SS_GspF_dom"/>
</dbReference>
<evidence type="ECO:0000256" key="8">
    <source>
        <dbReference type="ARBA" id="ARBA00023136"/>
    </source>
</evidence>
<protein>
    <recommendedName>
        <fullName evidence="11">Type II secretion system protein GspF domain-containing protein</fullName>
    </recommendedName>
</protein>
<dbReference type="Proteomes" id="UP000218113">
    <property type="component" value="Unassembled WGS sequence"/>
</dbReference>
<evidence type="ECO:0000256" key="3">
    <source>
        <dbReference type="ARBA" id="ARBA00022448"/>
    </source>
</evidence>
<evidence type="ECO:0000256" key="9">
    <source>
        <dbReference type="RuleBase" id="RU003923"/>
    </source>
</evidence>
<dbReference type="InterPro" id="IPR042094">
    <property type="entry name" value="T2SS_GspF_sf"/>
</dbReference>
<feature type="transmembrane region" description="Helical" evidence="10">
    <location>
        <begin position="172"/>
        <end position="194"/>
    </location>
</feature>
<evidence type="ECO:0000256" key="7">
    <source>
        <dbReference type="ARBA" id="ARBA00022989"/>
    </source>
</evidence>
<evidence type="ECO:0000256" key="6">
    <source>
        <dbReference type="ARBA" id="ARBA00022692"/>
    </source>
</evidence>
<proteinExistence type="inferred from homology"/>
<feature type="transmembrane region" description="Helical" evidence="10">
    <location>
        <begin position="214"/>
        <end position="240"/>
    </location>
</feature>
<organism evidence="12 13">
    <name type="scientific">SAR324 cluster bacterium</name>
    <dbReference type="NCBI Taxonomy" id="2024889"/>
    <lineage>
        <taxon>Bacteria</taxon>
        <taxon>Deltaproteobacteria</taxon>
        <taxon>SAR324 cluster</taxon>
    </lineage>
</organism>
<dbReference type="AlphaFoldDB" id="A0A2A4TAU4"/>
<feature type="domain" description="Type II secretion system protein GspF" evidence="11">
    <location>
        <begin position="72"/>
        <end position="195"/>
    </location>
</feature>
<dbReference type="InterPro" id="IPR001992">
    <property type="entry name" value="T2SS_GspF/T4SS_PilC_CS"/>
</dbReference>
<dbReference type="GO" id="GO:0015628">
    <property type="term" value="P:protein secretion by the type II secretion system"/>
    <property type="evidence" value="ECO:0007669"/>
    <property type="project" value="TreeGrafter"/>
</dbReference>
<dbReference type="PANTHER" id="PTHR30012">
    <property type="entry name" value="GENERAL SECRETION PATHWAY PROTEIN"/>
    <property type="match status" value="1"/>
</dbReference>
<keyword evidence="5" id="KW-0997">Cell inner membrane</keyword>
<keyword evidence="3 9" id="KW-0813">Transport</keyword>
<evidence type="ECO:0000256" key="2">
    <source>
        <dbReference type="ARBA" id="ARBA00005745"/>
    </source>
</evidence>
<evidence type="ECO:0000313" key="13">
    <source>
        <dbReference type="Proteomes" id="UP000218113"/>
    </source>
</evidence>
<dbReference type="PRINTS" id="PR00812">
    <property type="entry name" value="BCTERIALGSPF"/>
</dbReference>
<dbReference type="Gene3D" id="1.20.81.30">
    <property type="entry name" value="Type II secretion system (T2SS), domain F"/>
    <property type="match status" value="2"/>
</dbReference>
<keyword evidence="6 9" id="KW-0812">Transmembrane</keyword>
<dbReference type="InterPro" id="IPR003004">
    <property type="entry name" value="GspF/PilC"/>
</dbReference>
<comment type="subcellular location">
    <subcellularLocation>
        <location evidence="1">Cell inner membrane</location>
        <topology evidence="1">Multi-pass membrane protein</topology>
    </subcellularLocation>
    <subcellularLocation>
        <location evidence="9">Cell membrane</location>
        <topology evidence="9">Multi-pass membrane protein</topology>
    </subcellularLocation>
</comment>
<accession>A0A2A4TAU4</accession>
<dbReference type="EMBL" id="NVSR01000004">
    <property type="protein sequence ID" value="PCI30494.1"/>
    <property type="molecule type" value="Genomic_DNA"/>
</dbReference>
<keyword evidence="7 10" id="KW-1133">Transmembrane helix</keyword>
<comment type="similarity">
    <text evidence="2 9">Belongs to the GSP F family.</text>
</comment>
<comment type="caution">
    <text evidence="12">The sequence shown here is derived from an EMBL/GenBank/DDBJ whole genome shotgun (WGS) entry which is preliminary data.</text>
</comment>
<evidence type="ECO:0000259" key="11">
    <source>
        <dbReference type="Pfam" id="PF00482"/>
    </source>
</evidence>
<evidence type="ECO:0000256" key="5">
    <source>
        <dbReference type="ARBA" id="ARBA00022519"/>
    </source>
</evidence>
<keyword evidence="8 10" id="KW-0472">Membrane</keyword>
<dbReference type="PANTHER" id="PTHR30012:SF0">
    <property type="entry name" value="TYPE II SECRETION SYSTEM PROTEIN F-RELATED"/>
    <property type="match status" value="1"/>
</dbReference>
<keyword evidence="4" id="KW-1003">Cell membrane</keyword>
<evidence type="ECO:0000313" key="12">
    <source>
        <dbReference type="EMBL" id="PCI30494.1"/>
    </source>
</evidence>
<feature type="domain" description="Type II secretion system protein GspF" evidence="11">
    <location>
        <begin position="275"/>
        <end position="398"/>
    </location>
</feature>
<dbReference type="FunFam" id="1.20.81.30:FF:000001">
    <property type="entry name" value="Type II secretion system protein F"/>
    <property type="match status" value="2"/>
</dbReference>